<dbReference type="PANTHER" id="PTHR10961:SF26">
    <property type="entry name" value="L-SACCHAROPINE OXIDASE"/>
    <property type="match status" value="1"/>
</dbReference>
<dbReference type="Gene3D" id="3.50.50.60">
    <property type="entry name" value="FAD/NAD(P)-binding domain"/>
    <property type="match status" value="1"/>
</dbReference>
<dbReference type="InterPro" id="IPR045170">
    <property type="entry name" value="MTOX"/>
</dbReference>
<reference evidence="8" key="1">
    <citation type="journal article" date="2020" name="Stud. Mycol.">
        <title>101 Dothideomycetes genomes: a test case for predicting lifestyles and emergence of pathogens.</title>
        <authorList>
            <person name="Haridas S."/>
            <person name="Albert R."/>
            <person name="Binder M."/>
            <person name="Bloem J."/>
            <person name="Labutti K."/>
            <person name="Salamov A."/>
            <person name="Andreopoulos B."/>
            <person name="Baker S."/>
            <person name="Barry K."/>
            <person name="Bills G."/>
            <person name="Bluhm B."/>
            <person name="Cannon C."/>
            <person name="Castanera R."/>
            <person name="Culley D."/>
            <person name="Daum C."/>
            <person name="Ezra D."/>
            <person name="Gonzalez J."/>
            <person name="Henrissat B."/>
            <person name="Kuo A."/>
            <person name="Liang C."/>
            <person name="Lipzen A."/>
            <person name="Lutzoni F."/>
            <person name="Magnuson J."/>
            <person name="Mondo S."/>
            <person name="Nolan M."/>
            <person name="Ohm R."/>
            <person name="Pangilinan J."/>
            <person name="Park H.-J."/>
            <person name="Ramirez L."/>
            <person name="Alfaro M."/>
            <person name="Sun H."/>
            <person name="Tritt A."/>
            <person name="Yoshinaga Y."/>
            <person name="Zwiers L.-H."/>
            <person name="Turgeon B."/>
            <person name="Goodwin S."/>
            <person name="Spatafora J."/>
            <person name="Crous P."/>
            <person name="Grigoriev I."/>
        </authorList>
    </citation>
    <scope>NUCLEOTIDE SEQUENCE</scope>
    <source>
        <strain evidence="8">CBS 122681</strain>
    </source>
</reference>
<protein>
    <submittedName>
        <fullName evidence="8">Sarcosine oxidase</fullName>
    </submittedName>
</protein>
<feature type="domain" description="FAD dependent oxidoreductase" evidence="7">
    <location>
        <begin position="17"/>
        <end position="405"/>
    </location>
</feature>
<dbReference type="GO" id="GO:0051698">
    <property type="term" value="F:saccharopine oxidase activity"/>
    <property type="evidence" value="ECO:0007669"/>
    <property type="project" value="TreeGrafter"/>
</dbReference>
<sequence>MAPTHTALPNGLGTSFLIVGAGTIGLSTALHLTKRGYKDITLLDRGDSIPSAYSAGNDENKIVRADYEDPFYATKALEAIDAWSHDPIFIPHYKQCGYLVTSSGAAPDKAKSHVDRLIRSISSHPAQPKGCLTTLATPTEIRKHSPRLTGPLSGWSGYINSHAGYARAAPAMKGLYTELVARGVKFHFGTAGDAIAILPDAETAKLYPAPRPYVKTADGNVQCADVIILATGAHTARLLPQAGAQLTAKAWAVGHVRLSATEAKTLLHIPVVNCRDLGFFFAPVPVREDEPNGDWLIKLCAHGGGYTNRSMTSGGGTSLPPTQSEENDAIPVEDEALIRQLLRETLPEFARRPLERKFICWCADTADSEYVIDNVPSYAGLVLASGDSAHAFKMLPVFGQWVADMIESGSQGEVRWRWKTQDSDGTEDINWRVGNVRDIKDVERRSDETEKLVSKL</sequence>
<comment type="similarity">
    <text evidence="2">Belongs to the MSOX/MTOX family.</text>
</comment>
<feature type="transmembrane region" description="Helical" evidence="6">
    <location>
        <begin position="12"/>
        <end position="32"/>
    </location>
</feature>
<evidence type="ECO:0000256" key="1">
    <source>
        <dbReference type="ARBA" id="ARBA00001974"/>
    </source>
</evidence>
<evidence type="ECO:0000256" key="2">
    <source>
        <dbReference type="ARBA" id="ARBA00010989"/>
    </source>
</evidence>
<evidence type="ECO:0000256" key="5">
    <source>
        <dbReference type="ARBA" id="ARBA00023002"/>
    </source>
</evidence>
<evidence type="ECO:0000256" key="4">
    <source>
        <dbReference type="ARBA" id="ARBA00022827"/>
    </source>
</evidence>
<dbReference type="GO" id="GO:0008115">
    <property type="term" value="F:sarcosine oxidase activity"/>
    <property type="evidence" value="ECO:0007669"/>
    <property type="project" value="TreeGrafter"/>
</dbReference>
<accession>A0A6A6SRC9</accession>
<dbReference type="EMBL" id="MU004467">
    <property type="protein sequence ID" value="KAF2650092.1"/>
    <property type="molecule type" value="Genomic_DNA"/>
</dbReference>
<dbReference type="AlphaFoldDB" id="A0A6A6SRC9"/>
<keyword evidence="5" id="KW-0560">Oxidoreductase</keyword>
<dbReference type="InterPro" id="IPR006076">
    <property type="entry name" value="FAD-dep_OxRdtase"/>
</dbReference>
<keyword evidence="9" id="KW-1185">Reference proteome</keyword>
<dbReference type="InterPro" id="IPR036188">
    <property type="entry name" value="FAD/NAD-bd_sf"/>
</dbReference>
<proteinExistence type="inferred from homology"/>
<keyword evidence="6" id="KW-0812">Transmembrane</keyword>
<evidence type="ECO:0000313" key="8">
    <source>
        <dbReference type="EMBL" id="KAF2650092.1"/>
    </source>
</evidence>
<dbReference type="OrthoDB" id="2219495at2759"/>
<name>A0A6A6SRC9_9PLEO</name>
<dbReference type="PANTHER" id="PTHR10961">
    <property type="entry name" value="PEROXISOMAL SARCOSINE OXIDASE"/>
    <property type="match status" value="1"/>
</dbReference>
<evidence type="ECO:0000256" key="6">
    <source>
        <dbReference type="SAM" id="Phobius"/>
    </source>
</evidence>
<keyword evidence="6" id="KW-1133">Transmembrane helix</keyword>
<dbReference type="PRINTS" id="PR00420">
    <property type="entry name" value="RNGMNOXGNASE"/>
</dbReference>
<dbReference type="GO" id="GO:0050660">
    <property type="term" value="F:flavin adenine dinucleotide binding"/>
    <property type="evidence" value="ECO:0007669"/>
    <property type="project" value="InterPro"/>
</dbReference>
<gene>
    <name evidence="8" type="ORF">K491DRAFT_782862</name>
</gene>
<keyword evidence="6" id="KW-0472">Membrane</keyword>
<organism evidence="8 9">
    <name type="scientific">Lophiostoma macrostomum CBS 122681</name>
    <dbReference type="NCBI Taxonomy" id="1314788"/>
    <lineage>
        <taxon>Eukaryota</taxon>
        <taxon>Fungi</taxon>
        <taxon>Dikarya</taxon>
        <taxon>Ascomycota</taxon>
        <taxon>Pezizomycotina</taxon>
        <taxon>Dothideomycetes</taxon>
        <taxon>Pleosporomycetidae</taxon>
        <taxon>Pleosporales</taxon>
        <taxon>Lophiostomataceae</taxon>
        <taxon>Lophiostoma</taxon>
    </lineage>
</organism>
<evidence type="ECO:0000313" key="9">
    <source>
        <dbReference type="Proteomes" id="UP000799324"/>
    </source>
</evidence>
<comment type="cofactor">
    <cofactor evidence="1">
        <name>FAD</name>
        <dbReference type="ChEBI" id="CHEBI:57692"/>
    </cofactor>
</comment>
<dbReference type="SUPFAM" id="SSF51905">
    <property type="entry name" value="FAD/NAD(P)-binding domain"/>
    <property type="match status" value="1"/>
</dbReference>
<dbReference type="Pfam" id="PF01266">
    <property type="entry name" value="DAO"/>
    <property type="match status" value="1"/>
</dbReference>
<dbReference type="Gene3D" id="3.30.9.10">
    <property type="entry name" value="D-Amino Acid Oxidase, subunit A, domain 2"/>
    <property type="match status" value="1"/>
</dbReference>
<evidence type="ECO:0000259" key="7">
    <source>
        <dbReference type="Pfam" id="PF01266"/>
    </source>
</evidence>
<dbReference type="Proteomes" id="UP000799324">
    <property type="component" value="Unassembled WGS sequence"/>
</dbReference>
<keyword evidence="3" id="KW-0285">Flavoprotein</keyword>
<evidence type="ECO:0000256" key="3">
    <source>
        <dbReference type="ARBA" id="ARBA00022630"/>
    </source>
</evidence>
<keyword evidence="4" id="KW-0274">FAD</keyword>